<evidence type="ECO:0000259" key="1">
    <source>
        <dbReference type="Pfam" id="PF00535"/>
    </source>
</evidence>
<reference evidence="2" key="1">
    <citation type="submission" date="2016-10" db="EMBL/GenBank/DDBJ databases">
        <authorList>
            <person name="de Groot N.N."/>
        </authorList>
    </citation>
    <scope>NUCLEOTIDE SEQUENCE</scope>
</reference>
<dbReference type="SUPFAM" id="SSF53448">
    <property type="entry name" value="Nucleotide-diphospho-sugar transferases"/>
    <property type="match status" value="1"/>
</dbReference>
<dbReference type="InterPro" id="IPR050834">
    <property type="entry name" value="Glycosyltransf_2"/>
</dbReference>
<sequence>MLIDNRMNLPPKTAVLLAAYNGMAWIEEQIDSINSQTKVDVDLFVSVDLSTDGTYEWCQKLANERANVNLLPYGERFGGAAKNFFHLIREVDFSAYDYVALADQDDVWLPNKLIHAIETIKSKKVCALSSDVVAFFQDGRELLIKKSHPQKKFDYFFESAGPGCTYVIKSKALQQFKDFLISNWDKVNNITFHDWMIYAYFREHDLGWHIDAKPLMRYRRHESNVIGANSGLDAYKKRLSMVKSNWYKKEVESIRALVDPGNQSGLRLGRLFLIKNFWQLRRHPKETIVLLLMLVLGIY</sequence>
<dbReference type="PANTHER" id="PTHR43685:SF2">
    <property type="entry name" value="GLYCOSYLTRANSFERASE 2-LIKE DOMAIN-CONTAINING PROTEIN"/>
    <property type="match status" value="1"/>
</dbReference>
<dbReference type="EMBL" id="FPHQ01000201">
    <property type="protein sequence ID" value="SFV77534.1"/>
    <property type="molecule type" value="Genomic_DNA"/>
</dbReference>
<name>A0A1W1DAD4_9ZZZZ</name>
<accession>A0A1W1DAD4</accession>
<evidence type="ECO:0000313" key="2">
    <source>
        <dbReference type="EMBL" id="SFV77534.1"/>
    </source>
</evidence>
<keyword evidence="2" id="KW-0328">Glycosyltransferase</keyword>
<dbReference type="EC" id="2.4.1.-" evidence="2"/>
<dbReference type="Gene3D" id="3.90.550.10">
    <property type="entry name" value="Spore Coat Polysaccharide Biosynthesis Protein SpsA, Chain A"/>
    <property type="match status" value="1"/>
</dbReference>
<gene>
    <name evidence="2" type="ORF">MNB_SUP05-10-413</name>
</gene>
<proteinExistence type="predicted"/>
<feature type="domain" description="Glycosyltransferase 2-like" evidence="1">
    <location>
        <begin position="15"/>
        <end position="136"/>
    </location>
</feature>
<dbReference type="PANTHER" id="PTHR43685">
    <property type="entry name" value="GLYCOSYLTRANSFERASE"/>
    <property type="match status" value="1"/>
</dbReference>
<protein>
    <submittedName>
        <fullName evidence="2">Alpha-L-Rha alpha-1,3-L-rhamnosyltransferase</fullName>
        <ecNumber evidence="2">2.4.1.-</ecNumber>
    </submittedName>
</protein>
<dbReference type="InterPro" id="IPR001173">
    <property type="entry name" value="Glyco_trans_2-like"/>
</dbReference>
<dbReference type="GO" id="GO:0016757">
    <property type="term" value="F:glycosyltransferase activity"/>
    <property type="evidence" value="ECO:0007669"/>
    <property type="project" value="UniProtKB-KW"/>
</dbReference>
<dbReference type="Pfam" id="PF00535">
    <property type="entry name" value="Glycos_transf_2"/>
    <property type="match status" value="1"/>
</dbReference>
<organism evidence="2">
    <name type="scientific">hydrothermal vent metagenome</name>
    <dbReference type="NCBI Taxonomy" id="652676"/>
    <lineage>
        <taxon>unclassified sequences</taxon>
        <taxon>metagenomes</taxon>
        <taxon>ecological metagenomes</taxon>
    </lineage>
</organism>
<dbReference type="AlphaFoldDB" id="A0A1W1DAD4"/>
<dbReference type="InterPro" id="IPR029044">
    <property type="entry name" value="Nucleotide-diphossugar_trans"/>
</dbReference>
<keyword evidence="2" id="KW-0808">Transferase</keyword>